<dbReference type="AlphaFoldDB" id="A0A918ZMV0"/>
<accession>A0A918ZMV0</accession>
<name>A0A918ZMV0_9ACTN</name>
<protein>
    <submittedName>
        <fullName evidence="2">Uncharacterized protein</fullName>
    </submittedName>
</protein>
<evidence type="ECO:0000313" key="2">
    <source>
        <dbReference type="EMBL" id="GHE58297.1"/>
    </source>
</evidence>
<comment type="caution">
    <text evidence="2">The sequence shown here is derived from an EMBL/GenBank/DDBJ whole genome shotgun (WGS) entry which is preliminary data.</text>
</comment>
<evidence type="ECO:0000313" key="3">
    <source>
        <dbReference type="Proteomes" id="UP000608024"/>
    </source>
</evidence>
<feature type="region of interest" description="Disordered" evidence="1">
    <location>
        <begin position="1"/>
        <end position="22"/>
    </location>
</feature>
<organism evidence="2 3">
    <name type="scientific">Streptomyces longispororuber</name>
    <dbReference type="NCBI Taxonomy" id="68230"/>
    <lineage>
        <taxon>Bacteria</taxon>
        <taxon>Bacillati</taxon>
        <taxon>Actinomycetota</taxon>
        <taxon>Actinomycetes</taxon>
        <taxon>Kitasatosporales</taxon>
        <taxon>Streptomycetaceae</taxon>
        <taxon>Streptomyces</taxon>
    </lineage>
</organism>
<gene>
    <name evidence="2" type="ORF">GCM10018785_29370</name>
</gene>
<reference evidence="2" key="2">
    <citation type="submission" date="2020-09" db="EMBL/GenBank/DDBJ databases">
        <authorList>
            <person name="Sun Q."/>
            <person name="Ohkuma M."/>
        </authorList>
    </citation>
    <scope>NUCLEOTIDE SEQUENCE</scope>
    <source>
        <strain evidence="2">JCM 4784</strain>
    </source>
</reference>
<dbReference type="EMBL" id="BNBT01000036">
    <property type="protein sequence ID" value="GHE58297.1"/>
    <property type="molecule type" value="Genomic_DNA"/>
</dbReference>
<keyword evidence="3" id="KW-1185">Reference proteome</keyword>
<feature type="compositionally biased region" description="Basic and acidic residues" evidence="1">
    <location>
        <begin position="1"/>
        <end position="10"/>
    </location>
</feature>
<proteinExistence type="predicted"/>
<dbReference type="Proteomes" id="UP000608024">
    <property type="component" value="Unassembled WGS sequence"/>
</dbReference>
<reference evidence="2" key="1">
    <citation type="journal article" date="2014" name="Int. J. Syst. Evol. Microbiol.">
        <title>Complete genome sequence of Corynebacterium casei LMG S-19264T (=DSM 44701T), isolated from a smear-ripened cheese.</title>
        <authorList>
            <consortium name="US DOE Joint Genome Institute (JGI-PGF)"/>
            <person name="Walter F."/>
            <person name="Albersmeier A."/>
            <person name="Kalinowski J."/>
            <person name="Ruckert C."/>
        </authorList>
    </citation>
    <scope>NUCLEOTIDE SEQUENCE</scope>
    <source>
        <strain evidence="2">JCM 4784</strain>
    </source>
</reference>
<evidence type="ECO:0000256" key="1">
    <source>
        <dbReference type="SAM" id="MobiDB-lite"/>
    </source>
</evidence>
<sequence length="67" mass="7327">MEPTGRDSRPAHPGRPPDGFATDLGMLEDLIRAGGFWGQAPLWVPRTYTPPTPEVLKTVETGLRSLL</sequence>